<reference evidence="1 2" key="1">
    <citation type="submission" date="2015-08" db="EMBL/GenBank/DDBJ databases">
        <title>Next Generation Sequencing and Analysis of the Genome of Puccinia sorghi L Schw, the Causal Agent of Maize Common Rust.</title>
        <authorList>
            <person name="Rochi L."/>
            <person name="Burguener G."/>
            <person name="Darino M."/>
            <person name="Turjanski A."/>
            <person name="Kreff E."/>
            <person name="Dieguez M.J."/>
            <person name="Sacco F."/>
        </authorList>
    </citation>
    <scope>NUCLEOTIDE SEQUENCE [LARGE SCALE GENOMIC DNA]</scope>
    <source>
        <strain evidence="1 2">RO10H11247</strain>
    </source>
</reference>
<dbReference type="OrthoDB" id="2507730at2759"/>
<organism evidence="1 2">
    <name type="scientific">Puccinia sorghi</name>
    <dbReference type="NCBI Taxonomy" id="27349"/>
    <lineage>
        <taxon>Eukaryota</taxon>
        <taxon>Fungi</taxon>
        <taxon>Dikarya</taxon>
        <taxon>Basidiomycota</taxon>
        <taxon>Pucciniomycotina</taxon>
        <taxon>Pucciniomycetes</taxon>
        <taxon>Pucciniales</taxon>
        <taxon>Pucciniaceae</taxon>
        <taxon>Puccinia</taxon>
    </lineage>
</organism>
<protein>
    <submittedName>
        <fullName evidence="1">Uncharacterized protein</fullName>
    </submittedName>
</protein>
<evidence type="ECO:0000313" key="2">
    <source>
        <dbReference type="Proteomes" id="UP000037035"/>
    </source>
</evidence>
<name>A0A0L6UL46_9BASI</name>
<gene>
    <name evidence="1" type="ORF">VP01_527g2</name>
</gene>
<sequence>MKRKTLLMTPHHWKKLRFQVEGSQILTHLDTELFPRVFGWNIQEFENDLRQMTESLKTKKDVFTGKLRIKSHQEIQKSWGKKRILSWNKQNLDLNFMNNISMYFRINEKDNHLGLESLKIGLFKMIVFFRKEDTFLISKIYDFLGTELNELETFRRMLTLSKQFYQVLIENIKDRLRYSKKTPKGLFENSKSGEYEKTFDYMGYYGINPEKIITKEHYPFYIVQNSGNNPFTQPFYSKYSIHSKIMGLNECRSRGSPRLHFPAERFSDFIEKSNYMNLIKSRDFIKTLSSNGLNLNRVLSVVLVLGLEEETWKLELAEEDIHYLGKVLYKNMFPHQLNHLPWIETSERHFLERHYKEKYTTHLQVLLSKLPSMSFEISQKSLPAAYPVKLFGHFEGLDEVKNSDLLVERMMKMDQVSKLFEDRPQLRDLDEISPSNLSEKISQLEAHS</sequence>
<evidence type="ECO:0000313" key="1">
    <source>
        <dbReference type="EMBL" id="KNZ48982.1"/>
    </source>
</evidence>
<accession>A0A0L6UL46</accession>
<dbReference type="VEuPathDB" id="FungiDB:VP01_527g2"/>
<dbReference type="EMBL" id="LAVV01010475">
    <property type="protein sequence ID" value="KNZ48982.1"/>
    <property type="molecule type" value="Genomic_DNA"/>
</dbReference>
<dbReference type="Proteomes" id="UP000037035">
    <property type="component" value="Unassembled WGS sequence"/>
</dbReference>
<comment type="caution">
    <text evidence="1">The sequence shown here is derived from an EMBL/GenBank/DDBJ whole genome shotgun (WGS) entry which is preliminary data.</text>
</comment>
<proteinExistence type="predicted"/>
<dbReference type="AlphaFoldDB" id="A0A0L6UL46"/>
<keyword evidence="2" id="KW-1185">Reference proteome</keyword>